<keyword evidence="10" id="KW-1185">Reference proteome</keyword>
<evidence type="ECO:0000256" key="7">
    <source>
        <dbReference type="ARBA" id="ARBA00035034"/>
    </source>
</evidence>
<accession>A0A9P9AJW7</accession>
<dbReference type="InterPro" id="IPR009770">
    <property type="entry name" value="HGLS"/>
</dbReference>
<dbReference type="InterPro" id="IPR047869">
    <property type="entry name" value="YdcJ_bac-like"/>
</dbReference>
<dbReference type="AlphaFoldDB" id="A0A9P9AJW7"/>
<evidence type="ECO:0000256" key="1">
    <source>
        <dbReference type="ARBA" id="ARBA00001954"/>
    </source>
</evidence>
<comment type="cofactor">
    <cofactor evidence="1">
        <name>Fe(2+)</name>
        <dbReference type="ChEBI" id="CHEBI:29033"/>
    </cofactor>
</comment>
<name>A0A9P9AJW7_9HYPO</name>
<evidence type="ECO:0000313" key="9">
    <source>
        <dbReference type="EMBL" id="KAH6886298.1"/>
    </source>
</evidence>
<dbReference type="Pfam" id="PF07063">
    <property type="entry name" value="HGLS"/>
    <property type="match status" value="1"/>
</dbReference>
<evidence type="ECO:0000256" key="3">
    <source>
        <dbReference type="ARBA" id="ARBA00023002"/>
    </source>
</evidence>
<comment type="similarity">
    <text evidence="5">Belongs to the 2-oxoadipate dioxygenase/decarboxylase family.</text>
</comment>
<dbReference type="GO" id="GO:0051213">
    <property type="term" value="F:dioxygenase activity"/>
    <property type="evidence" value="ECO:0007669"/>
    <property type="project" value="UniProtKB-KW"/>
</dbReference>
<dbReference type="EC" id="1.13.11.93" evidence="6"/>
<dbReference type="PANTHER" id="PTHR39479">
    <property type="match status" value="1"/>
</dbReference>
<gene>
    <name evidence="9" type="ORF">B0T10DRAFT_576082</name>
</gene>
<dbReference type="PANTHER" id="PTHR39479:SF2">
    <property type="entry name" value="2-OXOADIPATE DIOXYGENASE_DECARBOXYLASE"/>
    <property type="match status" value="1"/>
</dbReference>
<reference evidence="9 10" key="1">
    <citation type="journal article" date="2021" name="Nat. Commun.">
        <title>Genetic determinants of endophytism in the Arabidopsis root mycobiome.</title>
        <authorList>
            <person name="Mesny F."/>
            <person name="Miyauchi S."/>
            <person name="Thiergart T."/>
            <person name="Pickel B."/>
            <person name="Atanasova L."/>
            <person name="Karlsson M."/>
            <person name="Huettel B."/>
            <person name="Barry K.W."/>
            <person name="Haridas S."/>
            <person name="Chen C."/>
            <person name="Bauer D."/>
            <person name="Andreopoulos W."/>
            <person name="Pangilinan J."/>
            <person name="LaButti K."/>
            <person name="Riley R."/>
            <person name="Lipzen A."/>
            <person name="Clum A."/>
            <person name="Drula E."/>
            <person name="Henrissat B."/>
            <person name="Kohler A."/>
            <person name="Grigoriev I.V."/>
            <person name="Martin F.M."/>
            <person name="Hacquard S."/>
        </authorList>
    </citation>
    <scope>NUCLEOTIDE SEQUENCE [LARGE SCALE GENOMIC DNA]</scope>
    <source>
        <strain evidence="9 10">MPI-CAGE-CH-0241</strain>
    </source>
</reference>
<evidence type="ECO:0000256" key="5">
    <source>
        <dbReference type="ARBA" id="ARBA00035013"/>
    </source>
</evidence>
<dbReference type="Gene3D" id="3.10.180.80">
    <property type="entry name" value="Uncharacterised protein PF07063, DUF1338"/>
    <property type="match status" value="1"/>
</dbReference>
<sequence>MSFASITPGSAPAVHQLQHEQYVACDDIRTSFTVAMSAMYRNEVPLYGDLIRIVQAVNSEVLDKRPDKDASFAETARLDLERHGAIRLGTPYELRTVRRLFALIGLEPVGYYDLSVAGLPMHATCFRPIEESALKKNPFRVFTTLLRPELLQGEEARDLAISLLTRRNIFSAELLELLDIAESQNSRLYREQAELFIIEAMKTFSWKPVASASESEYKKLVSEHPILADIASFKSSHINHLTPRTLDITASQRRMRAEGLRVKDRIEGPPPRNCPILLRQTSFLALEERIRFLNSDGSLVEGTHRARFGEIEERGAAVTPAGRKLYDELLNAAMERYSTLGETDPAVMDDILVDVFRAYPDDWSELRIQGLVYCTYQRTAKPTPESLPPSSSLEYLISEGFLKAEPITYEDFLPFSAAGIFQSNLRPTSQREGIHNEKSAPDQEGFEQALGCALLVADDLYLKEQNQSLEQCAIGAGWTV</sequence>
<keyword evidence="2" id="KW-0223">Dioxygenase</keyword>
<dbReference type="OrthoDB" id="8300246at2759"/>
<organism evidence="9 10">
    <name type="scientific">Thelonectria olida</name>
    <dbReference type="NCBI Taxonomy" id="1576542"/>
    <lineage>
        <taxon>Eukaryota</taxon>
        <taxon>Fungi</taxon>
        <taxon>Dikarya</taxon>
        <taxon>Ascomycota</taxon>
        <taxon>Pezizomycotina</taxon>
        <taxon>Sordariomycetes</taxon>
        <taxon>Hypocreomycetidae</taxon>
        <taxon>Hypocreales</taxon>
        <taxon>Nectriaceae</taxon>
        <taxon>Thelonectria</taxon>
    </lineage>
</organism>
<evidence type="ECO:0000256" key="6">
    <source>
        <dbReference type="ARBA" id="ARBA00035023"/>
    </source>
</evidence>
<keyword evidence="4" id="KW-0408">Iron</keyword>
<dbReference type="EMBL" id="JAGPYM010000016">
    <property type="protein sequence ID" value="KAH6886298.1"/>
    <property type="molecule type" value="Genomic_DNA"/>
</dbReference>
<proteinExistence type="inferred from homology"/>
<dbReference type="SMART" id="SM01150">
    <property type="entry name" value="DUF1338"/>
    <property type="match status" value="1"/>
</dbReference>
<evidence type="ECO:0000256" key="4">
    <source>
        <dbReference type="ARBA" id="ARBA00023004"/>
    </source>
</evidence>
<dbReference type="CDD" id="cd16348">
    <property type="entry name" value="VOC_YdcJ_like"/>
    <property type="match status" value="1"/>
</dbReference>
<keyword evidence="3" id="KW-0560">Oxidoreductase</keyword>
<evidence type="ECO:0000313" key="10">
    <source>
        <dbReference type="Proteomes" id="UP000777438"/>
    </source>
</evidence>
<comment type="caution">
    <text evidence="9">The sequence shown here is derived from an EMBL/GenBank/DDBJ whole genome shotgun (WGS) entry which is preliminary data.</text>
</comment>
<evidence type="ECO:0000256" key="2">
    <source>
        <dbReference type="ARBA" id="ARBA00022964"/>
    </source>
</evidence>
<dbReference type="Proteomes" id="UP000777438">
    <property type="component" value="Unassembled WGS sequence"/>
</dbReference>
<protein>
    <recommendedName>
        <fullName evidence="7">2-oxoadipate dioxygenase/decarboxylase</fullName>
        <ecNumber evidence="6">1.13.11.93</ecNumber>
    </recommendedName>
    <alternativeName>
        <fullName evidence="8">2-hydroxyglutarate synthase</fullName>
    </alternativeName>
</protein>
<evidence type="ECO:0000256" key="8">
    <source>
        <dbReference type="ARBA" id="ARBA00035045"/>
    </source>
</evidence>